<dbReference type="PANTHER" id="PTHR42815">
    <property type="entry name" value="FAD-BINDING, PUTATIVE (AFU_ORTHOLOGUE AFUA_6G07600)-RELATED"/>
    <property type="match status" value="1"/>
</dbReference>
<gene>
    <name evidence="2" type="ORF">SAMN05216267_103171</name>
</gene>
<dbReference type="InterPro" id="IPR012349">
    <property type="entry name" value="Split_barrel_FMN-bd"/>
</dbReference>
<dbReference type="PANTHER" id="PTHR42815:SF2">
    <property type="entry name" value="FAD-BINDING, PUTATIVE (AFU_ORTHOLOGUE AFUA_6G07600)-RELATED"/>
    <property type="match status" value="1"/>
</dbReference>
<dbReference type="Gene3D" id="2.30.110.10">
    <property type="entry name" value="Electron Transport, Fmn-binding Protein, Chain A"/>
    <property type="match status" value="1"/>
</dbReference>
<dbReference type="RefSeq" id="WP_079138289.1">
    <property type="nucleotide sequence ID" value="NZ_FODD01000031.1"/>
</dbReference>
<evidence type="ECO:0000256" key="1">
    <source>
        <dbReference type="SAM" id="MobiDB-lite"/>
    </source>
</evidence>
<dbReference type="STRING" id="310780.SAMN05216267_103171"/>
<protein>
    <recommendedName>
        <fullName evidence="4">Pyridoxamine 5'-phosphate oxidase putative domain-containing protein</fullName>
    </recommendedName>
</protein>
<reference evidence="2 3" key="1">
    <citation type="submission" date="2016-10" db="EMBL/GenBank/DDBJ databases">
        <authorList>
            <person name="de Groot N.N."/>
        </authorList>
    </citation>
    <scope>NUCLEOTIDE SEQUENCE [LARGE SCALE GENOMIC DNA]</scope>
    <source>
        <strain evidence="2 3">CGMCC 4.2026</strain>
    </source>
</reference>
<keyword evidence="3" id="KW-1185">Reference proteome</keyword>
<feature type="region of interest" description="Disordered" evidence="1">
    <location>
        <begin position="293"/>
        <end position="333"/>
    </location>
</feature>
<evidence type="ECO:0000313" key="2">
    <source>
        <dbReference type="EMBL" id="SEO57917.1"/>
    </source>
</evidence>
<dbReference type="AlphaFoldDB" id="A0A1H8QV34"/>
<dbReference type="Proteomes" id="UP000181951">
    <property type="component" value="Unassembled WGS sequence"/>
</dbReference>
<accession>A0A1H8QV34</accession>
<name>A0A1H8QV34_9ACTN</name>
<feature type="compositionally biased region" description="Basic and acidic residues" evidence="1">
    <location>
        <begin position="312"/>
        <end position="333"/>
    </location>
</feature>
<sequence>MRHSRHASYHKGELIAQERAGFRESAEHLRAIIDDRLPRGAQGFLAELPFLVVGAAAPDARVWASIVYGRPGFLRVIGPREVLVAAHLPETDPLAAALADSAHVGTLAIDLPHRRRLRVNGRTEAVPEGFTLTVDQAYGNCPKYIQSREPEGAVSVPAVSRVTRGRELRPEQRHMIDTADTFFVASTSTTGDADVSHRGGNRGFTRTLTPQRLQWPEYEGNTMLMTLGNLTVNPAAGLLFVDWHAGTTLQLTGTAAIDWNTRTAVGAHGAETAVDFRVAEVIQTDLPTGSLNWSEPLFSRFNPPTPSASPGDRSDPRARTEDQRHDQAGRTGA</sequence>
<organism evidence="2 3">
    <name type="scientific">Actinacidiphila rubida</name>
    <dbReference type="NCBI Taxonomy" id="310780"/>
    <lineage>
        <taxon>Bacteria</taxon>
        <taxon>Bacillati</taxon>
        <taxon>Actinomycetota</taxon>
        <taxon>Actinomycetes</taxon>
        <taxon>Kitasatosporales</taxon>
        <taxon>Streptomycetaceae</taxon>
        <taxon>Actinacidiphila</taxon>
    </lineage>
</organism>
<evidence type="ECO:0000313" key="3">
    <source>
        <dbReference type="Proteomes" id="UP000181951"/>
    </source>
</evidence>
<dbReference type="EMBL" id="FODD01000031">
    <property type="protein sequence ID" value="SEO57917.1"/>
    <property type="molecule type" value="Genomic_DNA"/>
</dbReference>
<proteinExistence type="predicted"/>
<dbReference type="SUPFAM" id="SSF50475">
    <property type="entry name" value="FMN-binding split barrel"/>
    <property type="match status" value="1"/>
</dbReference>
<evidence type="ECO:0008006" key="4">
    <source>
        <dbReference type="Google" id="ProtNLM"/>
    </source>
</evidence>
<dbReference type="OrthoDB" id="9786134at2"/>